<protein>
    <submittedName>
        <fullName evidence="2">Uncharacterized protein</fullName>
    </submittedName>
</protein>
<evidence type="ECO:0000256" key="1">
    <source>
        <dbReference type="SAM" id="Phobius"/>
    </source>
</evidence>
<comment type="caution">
    <text evidence="2">The sequence shown here is derived from an EMBL/GenBank/DDBJ whole genome shotgun (WGS) entry which is preliminary data.</text>
</comment>
<keyword evidence="1" id="KW-1133">Transmembrane helix</keyword>
<dbReference type="Proteomes" id="UP000886520">
    <property type="component" value="Chromosome 18"/>
</dbReference>
<keyword evidence="1" id="KW-0812">Transmembrane</keyword>
<feature type="transmembrane region" description="Helical" evidence="1">
    <location>
        <begin position="211"/>
        <end position="231"/>
    </location>
</feature>
<name>A0A9D4UF82_ADICA</name>
<organism evidence="2 3">
    <name type="scientific">Adiantum capillus-veneris</name>
    <name type="common">Maidenhair fern</name>
    <dbReference type="NCBI Taxonomy" id="13818"/>
    <lineage>
        <taxon>Eukaryota</taxon>
        <taxon>Viridiplantae</taxon>
        <taxon>Streptophyta</taxon>
        <taxon>Embryophyta</taxon>
        <taxon>Tracheophyta</taxon>
        <taxon>Polypodiopsida</taxon>
        <taxon>Polypodiidae</taxon>
        <taxon>Polypodiales</taxon>
        <taxon>Pteridineae</taxon>
        <taxon>Pteridaceae</taxon>
        <taxon>Vittarioideae</taxon>
        <taxon>Adiantum</taxon>
    </lineage>
</organism>
<proteinExistence type="predicted"/>
<accession>A0A9D4UF82</accession>
<dbReference type="EMBL" id="JABFUD020000018">
    <property type="protein sequence ID" value="KAI5066720.1"/>
    <property type="molecule type" value="Genomic_DNA"/>
</dbReference>
<evidence type="ECO:0000313" key="3">
    <source>
        <dbReference type="Proteomes" id="UP000886520"/>
    </source>
</evidence>
<sequence>MSSRYETYDVFGVDEVGKSVCELPANHLKVEEKHSVDVEMPCVNLPVEQPYQISCDGESLLEAEIWFDCASNVIEEQVFEDDLQEIEAQAEVCRSNLSMQGVGQPCLGEHVEVCFEVPEFVCGRGELTPADDSMETDTDAAYKGEAPCREEGDTNLADDEVFEEQVKALVGHALEYEKLSLEPFTKGLDAGWQRDQFCLAMQQVEENSRVLLFYVMLWLHVLLEVALQVSLY</sequence>
<dbReference type="AlphaFoldDB" id="A0A9D4UF82"/>
<keyword evidence="1" id="KW-0472">Membrane</keyword>
<dbReference type="OrthoDB" id="1977235at2759"/>
<keyword evidence="3" id="KW-1185">Reference proteome</keyword>
<reference evidence="2" key="1">
    <citation type="submission" date="2021-01" db="EMBL/GenBank/DDBJ databases">
        <title>Adiantum capillus-veneris genome.</title>
        <authorList>
            <person name="Fang Y."/>
            <person name="Liao Q."/>
        </authorList>
    </citation>
    <scope>NUCLEOTIDE SEQUENCE</scope>
    <source>
        <strain evidence="2">H3</strain>
        <tissue evidence="2">Leaf</tissue>
    </source>
</reference>
<gene>
    <name evidence="2" type="ORF">GOP47_0019344</name>
</gene>
<evidence type="ECO:0000313" key="2">
    <source>
        <dbReference type="EMBL" id="KAI5066720.1"/>
    </source>
</evidence>